<dbReference type="CDD" id="cd01714">
    <property type="entry name" value="ETF_beta"/>
    <property type="match status" value="1"/>
</dbReference>
<dbReference type="SUPFAM" id="SSF52402">
    <property type="entry name" value="Adenine nucleotide alpha hydrolases-like"/>
    <property type="match status" value="1"/>
</dbReference>
<dbReference type="Proteomes" id="UP000014408">
    <property type="component" value="Unassembled WGS sequence"/>
</dbReference>
<dbReference type="InterPro" id="IPR033948">
    <property type="entry name" value="ETF_beta_N"/>
</dbReference>
<evidence type="ECO:0000313" key="9">
    <source>
        <dbReference type="EMBL" id="EPD70674.1"/>
    </source>
</evidence>
<dbReference type="GO" id="GO:0009055">
    <property type="term" value="F:electron transfer activity"/>
    <property type="evidence" value="ECO:0007669"/>
    <property type="project" value="InterPro"/>
</dbReference>
<dbReference type="PATRIC" id="fig|1125779.3.peg.346"/>
<evidence type="ECO:0000259" key="8">
    <source>
        <dbReference type="SMART" id="SM00893"/>
    </source>
</evidence>
<dbReference type="SMART" id="SM00893">
    <property type="entry name" value="ETF"/>
    <property type="match status" value="1"/>
</dbReference>
<evidence type="ECO:0000256" key="7">
    <source>
        <dbReference type="ARBA" id="ARBA00025649"/>
    </source>
</evidence>
<evidence type="ECO:0000256" key="4">
    <source>
        <dbReference type="ARBA" id="ARBA00016797"/>
    </source>
</evidence>
<dbReference type="InterPro" id="IPR012255">
    <property type="entry name" value="ETF_b"/>
</dbReference>
<dbReference type="STRING" id="1125779.HMPREF1219_00357"/>
<dbReference type="HOGENOM" id="CLU_060196_2_0_11"/>
<organism evidence="9 10">
    <name type="scientific">Corynebacterium pyruviciproducens ATCC BAA-1742</name>
    <dbReference type="NCBI Taxonomy" id="1125779"/>
    <lineage>
        <taxon>Bacteria</taxon>
        <taxon>Bacillati</taxon>
        <taxon>Actinomycetota</taxon>
        <taxon>Actinomycetes</taxon>
        <taxon>Mycobacteriales</taxon>
        <taxon>Corynebacteriaceae</taxon>
        <taxon>Corynebacterium</taxon>
    </lineage>
</organism>
<keyword evidence="5" id="KW-0813">Transport</keyword>
<protein>
    <recommendedName>
        <fullName evidence="4">Electron transfer flavoprotein subunit beta</fullName>
    </recommendedName>
</protein>
<evidence type="ECO:0000313" key="10">
    <source>
        <dbReference type="Proteomes" id="UP000014408"/>
    </source>
</evidence>
<dbReference type="InterPro" id="IPR014729">
    <property type="entry name" value="Rossmann-like_a/b/a_fold"/>
</dbReference>
<comment type="similarity">
    <text evidence="2">Belongs to the ETF beta-subunit/FixA family.</text>
</comment>
<comment type="function">
    <text evidence="7">The electron transfer flavoprotein serves as a specific electron acceptor for other dehydrogenases. It transfers the electrons to the main respiratory chain via ETF-ubiquinone oxidoreductase (ETF dehydrogenase).</text>
</comment>
<keyword evidence="6" id="KW-0249">Electron transport</keyword>
<dbReference type="InterPro" id="IPR014730">
    <property type="entry name" value="ETF_a/b_N"/>
</dbReference>
<evidence type="ECO:0000256" key="6">
    <source>
        <dbReference type="ARBA" id="ARBA00022982"/>
    </source>
</evidence>
<dbReference type="Gene3D" id="3.40.50.620">
    <property type="entry name" value="HUPs"/>
    <property type="match status" value="1"/>
</dbReference>
<dbReference type="eggNOG" id="COG2086">
    <property type="taxonomic scope" value="Bacteria"/>
</dbReference>
<accession>S3A3A1</accession>
<dbReference type="PIRSF" id="PIRSF000090">
    <property type="entry name" value="Beta-ETF"/>
    <property type="match status" value="1"/>
</dbReference>
<dbReference type="GO" id="GO:0005829">
    <property type="term" value="C:cytosol"/>
    <property type="evidence" value="ECO:0007669"/>
    <property type="project" value="TreeGrafter"/>
</dbReference>
<evidence type="ECO:0000256" key="5">
    <source>
        <dbReference type="ARBA" id="ARBA00022448"/>
    </source>
</evidence>
<evidence type="ECO:0000256" key="3">
    <source>
        <dbReference type="ARBA" id="ARBA00011355"/>
    </source>
</evidence>
<dbReference type="AlphaFoldDB" id="S3A3A1"/>
<sequence length="273" mass="28883">MTDVNVQTKGVKMPAIAVLVKHVPDTWSEKSLEPDFTLQREGVDEVLDEVNEFAVEQALRLKEQLEGSEVVAVTVGPERSTEALRRAIAMGCDRAILVADDAIAGADVLGTTWVLTNALNTIEDLQLIVCGSGSSDGAMGAIPGLLSEYRQVPALTYCVESSIGGNTLSAKRVTNAGVTELSASLPAILSVTDKAAAPRFPNFKSLAAAKKAEIPTLTLADLGVEPTQVGLNYSATVVQNAEVHPPREQGEMIYDHGQGAAAIADYLEQENLI</sequence>
<comment type="subunit">
    <text evidence="3">Heterodimer of an alpha and a beta subunit.</text>
</comment>
<dbReference type="Pfam" id="PF01012">
    <property type="entry name" value="ETF"/>
    <property type="match status" value="1"/>
</dbReference>
<comment type="caution">
    <text evidence="9">The sequence shown here is derived from an EMBL/GenBank/DDBJ whole genome shotgun (WGS) entry which is preliminary data.</text>
</comment>
<name>S3A3A1_9CORY</name>
<reference evidence="9 10" key="1">
    <citation type="submission" date="2013-05" db="EMBL/GenBank/DDBJ databases">
        <title>The Genome Sequence of Corynebacterium pyruviciproducens 1773O (ATCC BAA-1742).</title>
        <authorList>
            <consortium name="The Broad Institute Genomics Platform"/>
            <person name="Earl A."/>
            <person name="Ward D."/>
            <person name="Feldgarden M."/>
            <person name="Gevers D."/>
            <person name="Tong J."/>
            <person name="Walker B."/>
            <person name="Young S."/>
            <person name="Zeng Q."/>
            <person name="Gargeya S."/>
            <person name="Fitzgerald M."/>
            <person name="Haas B."/>
            <person name="Abouelleil A."/>
            <person name="Allen A.W."/>
            <person name="Alvarado L."/>
            <person name="Arachchi H.M."/>
            <person name="Berlin A.M."/>
            <person name="Chapman S.B."/>
            <person name="Gainer-Dewar J."/>
            <person name="Goldberg J."/>
            <person name="Griggs A."/>
            <person name="Gujja S."/>
            <person name="Hansen M."/>
            <person name="Howarth C."/>
            <person name="Imamovic A."/>
            <person name="Ireland A."/>
            <person name="Larimer J."/>
            <person name="McCowan C."/>
            <person name="Murphy C."/>
            <person name="Pearson M."/>
            <person name="Poon T.W."/>
            <person name="Priest M."/>
            <person name="Roberts A."/>
            <person name="Saif S."/>
            <person name="Shea T."/>
            <person name="Sisk P."/>
            <person name="Sykes S."/>
            <person name="Wortman J."/>
            <person name="Nusbaum C."/>
            <person name="Birren B."/>
        </authorList>
    </citation>
    <scope>NUCLEOTIDE SEQUENCE [LARGE SCALE GENOMIC DNA]</scope>
    <source>
        <strain evidence="9 10">ATCC BAA-1742</strain>
    </source>
</reference>
<keyword evidence="10" id="KW-1185">Reference proteome</keyword>
<dbReference type="EMBL" id="ATBY01000003">
    <property type="protein sequence ID" value="EPD70674.1"/>
    <property type="molecule type" value="Genomic_DNA"/>
</dbReference>
<feature type="domain" description="Electron transfer flavoprotein alpha/beta-subunit N-terminal" evidence="8">
    <location>
        <begin position="35"/>
        <end position="226"/>
    </location>
</feature>
<evidence type="ECO:0000256" key="1">
    <source>
        <dbReference type="ARBA" id="ARBA00001974"/>
    </source>
</evidence>
<dbReference type="PANTHER" id="PTHR21294">
    <property type="entry name" value="ELECTRON TRANSFER FLAVOPROTEIN BETA-SUBUNIT"/>
    <property type="match status" value="1"/>
</dbReference>
<evidence type="ECO:0000256" key="2">
    <source>
        <dbReference type="ARBA" id="ARBA00007557"/>
    </source>
</evidence>
<dbReference type="PANTHER" id="PTHR21294:SF8">
    <property type="entry name" value="ELECTRON TRANSFER FLAVOPROTEIN SUBUNIT BETA"/>
    <property type="match status" value="1"/>
</dbReference>
<comment type="cofactor">
    <cofactor evidence="1">
        <name>FAD</name>
        <dbReference type="ChEBI" id="CHEBI:57692"/>
    </cofactor>
</comment>
<proteinExistence type="inferred from homology"/>
<gene>
    <name evidence="9" type="ORF">HMPREF1219_00357</name>
</gene>